<dbReference type="EMBL" id="JANIAA010000015">
    <property type="protein sequence ID" value="MCQ8191037.1"/>
    <property type="molecule type" value="Genomic_DNA"/>
</dbReference>
<dbReference type="InterPro" id="IPR007278">
    <property type="entry name" value="DUF397"/>
</dbReference>
<dbReference type="Pfam" id="PF04149">
    <property type="entry name" value="DUF397"/>
    <property type="match status" value="1"/>
</dbReference>
<evidence type="ECO:0000313" key="3">
    <source>
        <dbReference type="Proteomes" id="UP001204746"/>
    </source>
</evidence>
<feature type="domain" description="DUF397" evidence="1">
    <location>
        <begin position="11"/>
        <end position="66"/>
    </location>
</feature>
<protein>
    <submittedName>
        <fullName evidence="2">DUF397 domain-containing protein</fullName>
    </submittedName>
</protein>
<comment type="caution">
    <text evidence="2">The sequence shown here is derived from an EMBL/GenBank/DDBJ whole genome shotgun (WGS) entry which is preliminary data.</text>
</comment>
<evidence type="ECO:0000313" key="2">
    <source>
        <dbReference type="EMBL" id="MCQ8191037.1"/>
    </source>
</evidence>
<dbReference type="PROSITE" id="PS51257">
    <property type="entry name" value="PROKAR_LIPOPROTEIN"/>
    <property type="match status" value="1"/>
</dbReference>
<accession>A0ABT1V0X7</accession>
<reference evidence="2 3" key="1">
    <citation type="submission" date="2022-07" db="EMBL/GenBank/DDBJ databases">
        <authorList>
            <person name="Phongsopitanun W."/>
            <person name="Tanasupawat S."/>
        </authorList>
    </citation>
    <scope>NUCLEOTIDE SEQUENCE [LARGE SCALE GENOMIC DNA]</scope>
    <source>
        <strain evidence="2 3">RCU-064</strain>
    </source>
</reference>
<dbReference type="RefSeq" id="WP_256652016.1">
    <property type="nucleotide sequence ID" value="NZ_JANIAA010000015.1"/>
</dbReference>
<keyword evidence="3" id="KW-1185">Reference proteome</keyword>
<sequence>MSTPRDTSYVGWVKSSYSNGGGGSCVEWAPAFASTGAVPVRDSKDPNGPALVFPASSWSSFISAVKDGELHGA</sequence>
<dbReference type="Proteomes" id="UP001204746">
    <property type="component" value="Unassembled WGS sequence"/>
</dbReference>
<evidence type="ECO:0000259" key="1">
    <source>
        <dbReference type="Pfam" id="PF04149"/>
    </source>
</evidence>
<name>A0ABT1V0X7_9ACTN</name>
<organism evidence="2 3">
    <name type="scientific">Streptomyces rugosispiralis</name>
    <dbReference type="NCBI Taxonomy" id="2967341"/>
    <lineage>
        <taxon>Bacteria</taxon>
        <taxon>Bacillati</taxon>
        <taxon>Actinomycetota</taxon>
        <taxon>Actinomycetes</taxon>
        <taxon>Kitasatosporales</taxon>
        <taxon>Streptomycetaceae</taxon>
        <taxon>Streptomyces</taxon>
    </lineage>
</organism>
<proteinExistence type="predicted"/>
<gene>
    <name evidence="2" type="ORF">NP777_22715</name>
</gene>